<keyword evidence="6 12" id="KW-0418">Kinase</keyword>
<dbReference type="PANTHER" id="PTHR24421">
    <property type="entry name" value="NITRATE/NITRITE SENSOR PROTEIN NARX-RELATED"/>
    <property type="match status" value="1"/>
</dbReference>
<evidence type="ECO:0000256" key="4">
    <source>
        <dbReference type="ARBA" id="ARBA00022679"/>
    </source>
</evidence>
<dbReference type="Proteomes" id="UP001275440">
    <property type="component" value="Unassembled WGS sequence"/>
</dbReference>
<comment type="catalytic activity">
    <reaction evidence="1">
        <text>ATP + protein L-histidine = ADP + protein N-phospho-L-histidine.</text>
        <dbReference type="EC" id="2.7.13.3"/>
    </reaction>
</comment>
<dbReference type="SUPFAM" id="SSF55874">
    <property type="entry name" value="ATPase domain of HSP90 chaperone/DNA topoisomerase II/histidine kinase"/>
    <property type="match status" value="1"/>
</dbReference>
<feature type="transmembrane region" description="Helical" evidence="10">
    <location>
        <begin position="154"/>
        <end position="173"/>
    </location>
</feature>
<keyword evidence="10" id="KW-0812">Transmembrane</keyword>
<gene>
    <name evidence="12" type="ORF">F8M49_01140</name>
</gene>
<keyword evidence="10" id="KW-1133">Transmembrane helix</keyword>
<feature type="coiled-coil region" evidence="9">
    <location>
        <begin position="173"/>
        <end position="207"/>
    </location>
</feature>
<keyword evidence="3" id="KW-0597">Phosphoprotein</keyword>
<reference evidence="12 13" key="1">
    <citation type="submission" date="2019-10" db="EMBL/GenBank/DDBJ databases">
        <title>Draft Genome Assembly of Rhodococcus zopfii DSM44189.</title>
        <authorList>
            <person name="Sutton J.M."/>
            <person name="Akob D.M."/>
            <person name="Bushman T.J."/>
        </authorList>
    </citation>
    <scope>NUCLEOTIDE SEQUENCE [LARGE SCALE GENOMIC DNA]</scope>
    <source>
        <strain evidence="12 13">DSM 44189</strain>
    </source>
</reference>
<dbReference type="Gene3D" id="1.20.5.1930">
    <property type="match status" value="1"/>
</dbReference>
<comment type="caution">
    <text evidence="12">The sequence shown here is derived from an EMBL/GenBank/DDBJ whole genome shotgun (WGS) entry which is preliminary data.</text>
</comment>
<keyword evidence="5" id="KW-0547">Nucleotide-binding</keyword>
<accession>A0ABU3WK43</accession>
<sequence length="407" mass="43827">MATPTRRSSRSVWIRRAWTTGAVTLSVFCTLTAFMLSEDSGVVPTWNYTIGLVLNLAAAAALVWRHEHPWPVLAISLAGPLLLSTDATAALIALYALTKSEHGRRLAGAVGAVYLACAISLTYDAHRTRDNSVLSMERKPEPGQPKPVWELEWWIPWLVAAVLVAIVVAIAVARRTRTQLAEAQHDRDQATEQTRTLHDEMIRAEERTRIARDMHDTLAASLSRISLFAGALQVSGADNPEKTANTASMIRSTAHDALDELKNIVGVLRGTPGASRSNGHQGIDAVADLVQSARAAGLHTTLFTDLRPGDVGTISGHVTYRVVQEALTNAQKYASDQTVRITITGGEDTGIRIDVRNQLSSLPPSVPAGSRAGLTGLTEQARQIGGTVNAGVLGSEFVVQCWLPWFA</sequence>
<feature type="transmembrane region" description="Helical" evidence="10">
    <location>
        <begin position="12"/>
        <end position="34"/>
    </location>
</feature>
<dbReference type="PANTHER" id="PTHR24421:SF10">
    <property type="entry name" value="NITRATE_NITRITE SENSOR PROTEIN NARQ"/>
    <property type="match status" value="1"/>
</dbReference>
<evidence type="ECO:0000256" key="6">
    <source>
        <dbReference type="ARBA" id="ARBA00022777"/>
    </source>
</evidence>
<evidence type="ECO:0000256" key="5">
    <source>
        <dbReference type="ARBA" id="ARBA00022741"/>
    </source>
</evidence>
<feature type="transmembrane region" description="Helical" evidence="10">
    <location>
        <begin position="106"/>
        <end position="123"/>
    </location>
</feature>
<evidence type="ECO:0000259" key="11">
    <source>
        <dbReference type="Pfam" id="PF07730"/>
    </source>
</evidence>
<evidence type="ECO:0000313" key="12">
    <source>
        <dbReference type="EMBL" id="MDV2474357.1"/>
    </source>
</evidence>
<dbReference type="InterPro" id="IPR036890">
    <property type="entry name" value="HATPase_C_sf"/>
</dbReference>
<evidence type="ECO:0000256" key="1">
    <source>
        <dbReference type="ARBA" id="ARBA00000085"/>
    </source>
</evidence>
<dbReference type="Gene3D" id="3.30.565.10">
    <property type="entry name" value="Histidine kinase-like ATPase, C-terminal domain"/>
    <property type="match status" value="1"/>
</dbReference>
<dbReference type="EMBL" id="WBMO01000001">
    <property type="protein sequence ID" value="MDV2474357.1"/>
    <property type="molecule type" value="Genomic_DNA"/>
</dbReference>
<protein>
    <recommendedName>
        <fullName evidence="2">histidine kinase</fullName>
        <ecNumber evidence="2">2.7.13.3</ecNumber>
    </recommendedName>
</protein>
<dbReference type="CDD" id="cd16917">
    <property type="entry name" value="HATPase_UhpB-NarQ-NarX-like"/>
    <property type="match status" value="1"/>
</dbReference>
<name>A0ABU3WK43_9NOCA</name>
<dbReference type="InterPro" id="IPR011712">
    <property type="entry name" value="Sig_transdc_His_kin_sub3_dim/P"/>
</dbReference>
<proteinExistence type="predicted"/>
<evidence type="ECO:0000256" key="7">
    <source>
        <dbReference type="ARBA" id="ARBA00022840"/>
    </source>
</evidence>
<evidence type="ECO:0000256" key="9">
    <source>
        <dbReference type="SAM" id="Coils"/>
    </source>
</evidence>
<evidence type="ECO:0000256" key="8">
    <source>
        <dbReference type="ARBA" id="ARBA00023012"/>
    </source>
</evidence>
<evidence type="ECO:0000256" key="3">
    <source>
        <dbReference type="ARBA" id="ARBA00022553"/>
    </source>
</evidence>
<dbReference type="GO" id="GO:0016301">
    <property type="term" value="F:kinase activity"/>
    <property type="evidence" value="ECO:0007669"/>
    <property type="project" value="UniProtKB-KW"/>
</dbReference>
<keyword evidence="7" id="KW-0067">ATP-binding</keyword>
<feature type="transmembrane region" description="Helical" evidence="10">
    <location>
        <begin position="70"/>
        <end position="94"/>
    </location>
</feature>
<feature type="domain" description="Signal transduction histidine kinase subgroup 3 dimerisation and phosphoacceptor" evidence="11">
    <location>
        <begin position="206"/>
        <end position="270"/>
    </location>
</feature>
<evidence type="ECO:0000256" key="10">
    <source>
        <dbReference type="SAM" id="Phobius"/>
    </source>
</evidence>
<keyword evidence="9" id="KW-0175">Coiled coil</keyword>
<evidence type="ECO:0000256" key="2">
    <source>
        <dbReference type="ARBA" id="ARBA00012438"/>
    </source>
</evidence>
<evidence type="ECO:0000313" key="13">
    <source>
        <dbReference type="Proteomes" id="UP001275440"/>
    </source>
</evidence>
<dbReference type="InterPro" id="IPR050482">
    <property type="entry name" value="Sensor_HK_TwoCompSys"/>
</dbReference>
<dbReference type="Pfam" id="PF07730">
    <property type="entry name" value="HisKA_3"/>
    <property type="match status" value="1"/>
</dbReference>
<dbReference type="EC" id="2.7.13.3" evidence="2"/>
<keyword evidence="10" id="KW-0472">Membrane</keyword>
<organism evidence="12 13">
    <name type="scientific">Rhodococcus zopfii</name>
    <dbReference type="NCBI Taxonomy" id="43772"/>
    <lineage>
        <taxon>Bacteria</taxon>
        <taxon>Bacillati</taxon>
        <taxon>Actinomycetota</taxon>
        <taxon>Actinomycetes</taxon>
        <taxon>Mycobacteriales</taxon>
        <taxon>Nocardiaceae</taxon>
        <taxon>Rhodococcus</taxon>
    </lineage>
</organism>
<keyword evidence="8" id="KW-0902">Two-component regulatory system</keyword>
<keyword evidence="4" id="KW-0808">Transferase</keyword>
<keyword evidence="13" id="KW-1185">Reference proteome</keyword>